<dbReference type="InterPro" id="IPR052107">
    <property type="entry name" value="HEAT6"/>
</dbReference>
<evidence type="ECO:0000313" key="6">
    <source>
        <dbReference type="RefSeq" id="XP_022108453.1"/>
    </source>
</evidence>
<dbReference type="Gene3D" id="1.25.10.10">
    <property type="entry name" value="Leucine-rich Repeat Variant"/>
    <property type="match status" value="3"/>
</dbReference>
<feature type="compositionally biased region" description="Polar residues" evidence="3">
    <location>
        <begin position="279"/>
        <end position="289"/>
    </location>
</feature>
<organism evidence="5 6">
    <name type="scientific">Acanthaster planci</name>
    <name type="common">Crown-of-thorns starfish</name>
    <dbReference type="NCBI Taxonomy" id="133434"/>
    <lineage>
        <taxon>Eukaryota</taxon>
        <taxon>Metazoa</taxon>
        <taxon>Echinodermata</taxon>
        <taxon>Eleutherozoa</taxon>
        <taxon>Asterozoa</taxon>
        <taxon>Asteroidea</taxon>
        <taxon>Valvatacea</taxon>
        <taxon>Valvatida</taxon>
        <taxon>Acanthasteridae</taxon>
        <taxon>Acanthaster</taxon>
    </lineage>
</organism>
<dbReference type="GeneID" id="110988854"/>
<dbReference type="Proteomes" id="UP000694845">
    <property type="component" value="Unplaced"/>
</dbReference>
<proteinExistence type="predicted"/>
<dbReference type="OMA" id="IKEIHRC"/>
<evidence type="ECO:0000256" key="2">
    <source>
        <dbReference type="ARBA" id="ARBA00022737"/>
    </source>
</evidence>
<protein>
    <recommendedName>
        <fullName evidence="1">HEAT repeat-containing protein 6</fullName>
    </recommendedName>
</protein>
<dbReference type="KEGG" id="aplc:110988854"/>
<feature type="compositionally biased region" description="Basic residues" evidence="3">
    <location>
        <begin position="361"/>
        <end position="370"/>
    </location>
</feature>
<feature type="domain" description="DUF4042" evidence="4">
    <location>
        <begin position="454"/>
        <end position="636"/>
    </location>
</feature>
<evidence type="ECO:0000259" key="4">
    <source>
        <dbReference type="Pfam" id="PF13251"/>
    </source>
</evidence>
<feature type="region of interest" description="Disordered" evidence="3">
    <location>
        <begin position="655"/>
        <end position="738"/>
    </location>
</feature>
<keyword evidence="5" id="KW-1185">Reference proteome</keyword>
<evidence type="ECO:0000256" key="1">
    <source>
        <dbReference type="ARBA" id="ARBA00015263"/>
    </source>
</evidence>
<evidence type="ECO:0000313" key="5">
    <source>
        <dbReference type="Proteomes" id="UP000694845"/>
    </source>
</evidence>
<feature type="region of interest" description="Disordered" evidence="3">
    <location>
        <begin position="781"/>
        <end position="834"/>
    </location>
</feature>
<dbReference type="RefSeq" id="XP_022108453.1">
    <property type="nucleotide sequence ID" value="XM_022252761.1"/>
</dbReference>
<dbReference type="InterPro" id="IPR025283">
    <property type="entry name" value="DUF4042"/>
</dbReference>
<dbReference type="InterPro" id="IPR011989">
    <property type="entry name" value="ARM-like"/>
</dbReference>
<keyword evidence="2" id="KW-0677">Repeat</keyword>
<dbReference type="Pfam" id="PF02985">
    <property type="entry name" value="HEAT"/>
    <property type="match status" value="1"/>
</dbReference>
<dbReference type="InterPro" id="IPR016024">
    <property type="entry name" value="ARM-type_fold"/>
</dbReference>
<dbReference type="OrthoDB" id="66533at2759"/>
<dbReference type="InterPro" id="IPR000357">
    <property type="entry name" value="HEAT"/>
</dbReference>
<gene>
    <name evidence="6" type="primary">LOC110988854</name>
</gene>
<feature type="compositionally biased region" description="Basic and acidic residues" evidence="3">
    <location>
        <begin position="314"/>
        <end position="340"/>
    </location>
</feature>
<dbReference type="PANTHER" id="PTHR13366">
    <property type="entry name" value="MALARIA ANTIGEN-RELATED"/>
    <property type="match status" value="1"/>
</dbReference>
<dbReference type="PANTHER" id="PTHR13366:SF0">
    <property type="entry name" value="HEAT REPEAT-CONTAINING PROTEIN 6"/>
    <property type="match status" value="1"/>
</dbReference>
<dbReference type="Pfam" id="PF13251">
    <property type="entry name" value="DUF4042"/>
    <property type="match status" value="1"/>
</dbReference>
<feature type="compositionally biased region" description="Polar residues" evidence="3">
    <location>
        <begin position="407"/>
        <end position="418"/>
    </location>
</feature>
<accession>A0A8B7ZSA1</accession>
<reference evidence="6" key="1">
    <citation type="submission" date="2025-08" db="UniProtKB">
        <authorList>
            <consortium name="RefSeq"/>
        </authorList>
    </citation>
    <scope>IDENTIFICATION</scope>
</reference>
<feature type="compositionally biased region" description="Basic and acidic residues" evidence="3">
    <location>
        <begin position="371"/>
        <end position="388"/>
    </location>
</feature>
<evidence type="ECO:0000256" key="3">
    <source>
        <dbReference type="SAM" id="MobiDB-lite"/>
    </source>
</evidence>
<feature type="compositionally biased region" description="Basic and acidic residues" evidence="3">
    <location>
        <begin position="675"/>
        <end position="699"/>
    </location>
</feature>
<feature type="region of interest" description="Disordered" evidence="3">
    <location>
        <begin position="275"/>
        <end position="418"/>
    </location>
</feature>
<name>A0A8B7ZSA1_ACAPL</name>
<dbReference type="SUPFAM" id="SSF48371">
    <property type="entry name" value="ARM repeat"/>
    <property type="match status" value="2"/>
</dbReference>
<sequence>MASAYMDFAMEERQRYRHCAARLLGMVLEAGEKQKNELNSLLDELNSLAYSVKGLVEQEPGRLLCQACTLVPLQEELLVTKVCQLIVIITHQKVSLSQATVETLLEYVTAAVRQCQPWILPEALRALGAVVYENGPKCSQFLKHLLGTNPQGLLLKLISSTEDDVKRAAVQCIGNLCMRDESGDVIDSEYLQTSYNQMLRVLQSPKAQSTDDYSHFRLLLSTLRGLQNVLAVCKDVHSDQLGVILAALKSYMLYGLPGVGTSFIIPQTLYPSPLYQVDSGPSPSKPTDSTPRKPPPKGDSSGVSSSGATPRRPHQQEKPEKSQELDGELAKERAVEEEISLRPGGGGGGGLLPFTQPRPQPGKKGKKKGKGRQEKEKVPTPRKGRDIGRYGSSQRVEPSSACIPETGRNSNAQSSYNVDPSALFPAWGRVSSSESEYSDTEGGQASKLRSAASKVRQAALTCLHCIIKNTEKKHIFGYWSAFIPDTPSASGSSQSFSLFTSMLKDPAPKARVGSVVVLAALVDGSKQFLAAADDSDLKHAAFTPFSHTLASTIKEIHRCLILALMAESFSTTLTQIIKCLSILVQNVPYHKLAPGLLTKIVKGIKPYFTHRDNNVRTACLTCMGAALSNSAPLPEVTALLQLPDFLGTLAVQPSGSASQTGINAPSWRTPGGGEKTLEGYESPRDEDYQDNESWRRKQDEDSEEEDARIGEDAQAVGKPPASFGHHRETLKSDQQGQPVCDVELTAGTLDTPCRASISGQKPLSTAAPLDTFKALTIHSDERTPGCSRDQSSEQQGGGLNHHPPRGQLEGASASGLGGTGDPSTKQPCRDGNLAPQNLLEDASVSWLVKWCTDAILKDSTENPGPISAELCRLQTPNEALPVRLEALQVMTQLVKGYFPIVRDILDHICTIVVSCLGEVDSSVQLHGLKVLEELGKAMLSQLSPELESPTSQLAVPLSPEEVVLLWDRLLIGPLPAILQNSANSVLQSSACYCLSTIGSQCFELLKMGKQVLCITLLLGLTNEEDYRVKAAAVRALGAYVLYPCLREDVMFVADTANAILTCLEDPSVNVRIRAAWSIGNLSDALIANKDAGDSTFLEGFSDMLLQKLFTAAITGASDHDKVKSNAVRALGMLVRFARPQALAKSSIQTVVTDAIKALLKNITTAAAIRVKVRWNACYAMSNVFKNTHLELGTAPWSTEVFTALTDVVRDCKNFKVRINAALALSIPTCRRCYGNTDRFCLVWSSIVHALEVIDQVADVSELKYKDTLRDQLCQTLTHLGGLLSQEDLSPLHKLLKDGSDLLEVHISRYREAKLTSAEDRRGEMLSATSIYLQDMMNVKDVTAEDRHCAAQLVKIFAEP</sequence>